<dbReference type="Pfam" id="PF13778">
    <property type="entry name" value="DUF4174"/>
    <property type="match status" value="1"/>
</dbReference>
<evidence type="ECO:0000259" key="2">
    <source>
        <dbReference type="Pfam" id="PF13778"/>
    </source>
</evidence>
<dbReference type="AlphaFoldDB" id="A0A1H8GC73"/>
<evidence type="ECO:0000313" key="3">
    <source>
        <dbReference type="EMBL" id="SEN41602.1"/>
    </source>
</evidence>
<protein>
    <recommendedName>
        <fullName evidence="2">DUF4174 domain-containing protein</fullName>
    </recommendedName>
</protein>
<organism evidence="3 4">
    <name type="scientific">Palleronia pelagia</name>
    <dbReference type="NCBI Taxonomy" id="387096"/>
    <lineage>
        <taxon>Bacteria</taxon>
        <taxon>Pseudomonadati</taxon>
        <taxon>Pseudomonadota</taxon>
        <taxon>Alphaproteobacteria</taxon>
        <taxon>Rhodobacterales</taxon>
        <taxon>Roseobacteraceae</taxon>
        <taxon>Palleronia</taxon>
    </lineage>
</organism>
<dbReference type="Proteomes" id="UP000199372">
    <property type="component" value="Unassembled WGS sequence"/>
</dbReference>
<proteinExistence type="predicted"/>
<dbReference type="InterPro" id="IPR025232">
    <property type="entry name" value="DUF4174"/>
</dbReference>
<keyword evidence="1" id="KW-0732">Signal</keyword>
<name>A0A1H8GC73_9RHOB</name>
<keyword evidence="4" id="KW-1185">Reference proteome</keyword>
<feature type="domain" description="DUF4174" evidence="2">
    <location>
        <begin position="79"/>
        <end position="180"/>
    </location>
</feature>
<evidence type="ECO:0000256" key="1">
    <source>
        <dbReference type="ARBA" id="ARBA00022729"/>
    </source>
</evidence>
<accession>A0A1H8GC73</accession>
<reference evidence="4" key="1">
    <citation type="submission" date="2016-10" db="EMBL/GenBank/DDBJ databases">
        <authorList>
            <person name="Varghese N."/>
            <person name="Submissions S."/>
        </authorList>
    </citation>
    <scope>NUCLEOTIDE SEQUENCE [LARGE SCALE GENOMIC DNA]</scope>
    <source>
        <strain evidence="4">DSM 26893</strain>
    </source>
</reference>
<sequence>MVPQVFVFARLLPIFKIMRSSPLRAVVLSVMALLPAVPLLAQEAETAAAQTVEVPVLEEPVDRWREDPKVTFDAAEVSLEDFRWIARPVVVFADSEFDPAFQEQIDLLAGRADQLAERDVVVITDTDPDARSDLRLKLRPRGFMLALIGKDGMVKLRKPFPWDVRELSRSIDKMPMRRQEIRERQNANQ</sequence>
<dbReference type="EMBL" id="FOCM01000004">
    <property type="protein sequence ID" value="SEN41602.1"/>
    <property type="molecule type" value="Genomic_DNA"/>
</dbReference>
<evidence type="ECO:0000313" key="4">
    <source>
        <dbReference type="Proteomes" id="UP000199372"/>
    </source>
</evidence>
<gene>
    <name evidence="3" type="ORF">SAMN04488011_10426</name>
</gene>